<dbReference type="PANTHER" id="PTHR22926">
    <property type="entry name" value="PHOSPHO-N-ACETYLMURAMOYL-PENTAPEPTIDE-TRANSFERASE"/>
    <property type="match status" value="1"/>
</dbReference>
<protein>
    <recommendedName>
        <fullName evidence="12 13">Phospho-N-acetylmuramoyl-pentapeptide-transferase</fullName>
        <ecNumber evidence="12 13">2.7.8.13</ecNumber>
    </recommendedName>
    <alternativeName>
        <fullName evidence="12">UDP-MurNAc-pentapeptide phosphotransferase</fullName>
    </alternativeName>
</protein>
<dbReference type="GO" id="GO:0046872">
    <property type="term" value="F:metal ion binding"/>
    <property type="evidence" value="ECO:0007669"/>
    <property type="project" value="UniProtKB-KW"/>
</dbReference>
<comment type="catalytic activity">
    <reaction evidence="12">
        <text>UDP-N-acetyl-alpha-D-muramoyl-L-alanyl-gamma-D-glutamyl-meso-2,6-diaminopimeloyl-D-alanyl-D-alanine + di-trans,octa-cis-undecaprenyl phosphate = di-trans,octa-cis-undecaprenyl diphospho-N-acetyl-alpha-D-muramoyl-L-alanyl-D-glutamyl-meso-2,6-diaminopimeloyl-D-alanyl-D-alanine + UMP</text>
        <dbReference type="Rhea" id="RHEA:28386"/>
        <dbReference type="ChEBI" id="CHEBI:57865"/>
        <dbReference type="ChEBI" id="CHEBI:60392"/>
        <dbReference type="ChEBI" id="CHEBI:61386"/>
        <dbReference type="ChEBI" id="CHEBI:61387"/>
        <dbReference type="EC" id="2.7.8.13"/>
    </reaction>
</comment>
<feature type="transmembrane region" description="Helical" evidence="12">
    <location>
        <begin position="391"/>
        <end position="410"/>
    </location>
</feature>
<evidence type="ECO:0000256" key="1">
    <source>
        <dbReference type="ARBA" id="ARBA00004141"/>
    </source>
</evidence>
<dbReference type="NCBIfam" id="TIGR00445">
    <property type="entry name" value="mraY"/>
    <property type="match status" value="1"/>
</dbReference>
<dbReference type="GO" id="GO:0051301">
    <property type="term" value="P:cell division"/>
    <property type="evidence" value="ECO:0007669"/>
    <property type="project" value="UniProtKB-KW"/>
</dbReference>
<keyword evidence="16" id="KW-1185">Reference proteome</keyword>
<dbReference type="UniPathway" id="UPA00219"/>
<comment type="similarity">
    <text evidence="2 12">Belongs to the glycosyltransferase 4 family. MraY subfamily.</text>
</comment>
<feature type="transmembrane region" description="Helical" evidence="12">
    <location>
        <begin position="333"/>
        <end position="354"/>
    </location>
</feature>
<feature type="transmembrane region" description="Helical" evidence="12">
    <location>
        <begin position="306"/>
        <end position="327"/>
    </location>
</feature>
<name>A0A1H1B1P6_9FLAO</name>
<evidence type="ECO:0000256" key="3">
    <source>
        <dbReference type="ARBA" id="ARBA00022618"/>
    </source>
</evidence>
<comment type="cofactor">
    <cofactor evidence="12 14">
        <name>Mg(2+)</name>
        <dbReference type="ChEBI" id="CHEBI:18420"/>
    </cofactor>
</comment>
<feature type="transmembrane region" description="Helical" evidence="12">
    <location>
        <begin position="214"/>
        <end position="231"/>
    </location>
</feature>
<dbReference type="EC" id="2.7.8.13" evidence="12 13"/>
<feature type="transmembrane region" description="Helical" evidence="12">
    <location>
        <begin position="282"/>
        <end position="299"/>
    </location>
</feature>
<keyword evidence="11 12" id="KW-0961">Cell wall biogenesis/degradation</keyword>
<dbReference type="Proteomes" id="UP000199627">
    <property type="component" value="Unassembled WGS sequence"/>
</dbReference>
<dbReference type="OrthoDB" id="9805475at2"/>
<comment type="function">
    <text evidence="12">Catalyzes the initial step of the lipid cycle reactions in the biosynthesis of the cell wall peptidoglycan: transfers peptidoglycan precursor phospho-MurNAc-pentapeptide from UDP-MurNAc-pentapeptide onto the lipid carrier undecaprenyl phosphate, yielding undecaprenyl-pyrophosphoryl-MurNAc-pentapeptide, known as lipid I.</text>
</comment>
<accession>A0A1H1B1P6</accession>
<evidence type="ECO:0000256" key="12">
    <source>
        <dbReference type="HAMAP-Rule" id="MF_00038"/>
    </source>
</evidence>
<evidence type="ECO:0000256" key="8">
    <source>
        <dbReference type="ARBA" id="ARBA00022989"/>
    </source>
</evidence>
<evidence type="ECO:0000256" key="13">
    <source>
        <dbReference type="NCBIfam" id="TIGR00445"/>
    </source>
</evidence>
<dbReference type="InterPro" id="IPR000715">
    <property type="entry name" value="Glycosyl_transferase_4"/>
</dbReference>
<proteinExistence type="inferred from homology"/>
<evidence type="ECO:0000256" key="5">
    <source>
        <dbReference type="ARBA" id="ARBA00022692"/>
    </source>
</evidence>
<gene>
    <name evidence="12" type="primary">mraY</name>
    <name evidence="15" type="ORF">SAMN05421664_1678</name>
</gene>
<keyword evidence="4 12" id="KW-0808">Transferase</keyword>
<dbReference type="GO" id="GO:0008360">
    <property type="term" value="P:regulation of cell shape"/>
    <property type="evidence" value="ECO:0007669"/>
    <property type="project" value="UniProtKB-KW"/>
</dbReference>
<keyword evidence="5 12" id="KW-0812">Transmembrane</keyword>
<evidence type="ECO:0000313" key="16">
    <source>
        <dbReference type="Proteomes" id="UP000199627"/>
    </source>
</evidence>
<dbReference type="GO" id="GO:0071555">
    <property type="term" value="P:cell wall organization"/>
    <property type="evidence" value="ECO:0007669"/>
    <property type="project" value="UniProtKB-KW"/>
</dbReference>
<dbReference type="GO" id="GO:0005886">
    <property type="term" value="C:plasma membrane"/>
    <property type="evidence" value="ECO:0007669"/>
    <property type="project" value="UniProtKB-SubCell"/>
</dbReference>
<dbReference type="PANTHER" id="PTHR22926:SF5">
    <property type="entry name" value="PHOSPHO-N-ACETYLMURAMOYL-PENTAPEPTIDE-TRANSFERASE HOMOLOG"/>
    <property type="match status" value="1"/>
</dbReference>
<dbReference type="GO" id="GO:0009252">
    <property type="term" value="P:peptidoglycan biosynthetic process"/>
    <property type="evidence" value="ECO:0007669"/>
    <property type="project" value="UniProtKB-UniRule"/>
</dbReference>
<feature type="transmembrane region" description="Helical" evidence="12">
    <location>
        <begin position="99"/>
        <end position="117"/>
    </location>
</feature>
<reference evidence="16" key="1">
    <citation type="submission" date="2016-10" db="EMBL/GenBank/DDBJ databases">
        <authorList>
            <person name="Varghese N."/>
            <person name="Submissions S."/>
        </authorList>
    </citation>
    <scope>NUCLEOTIDE SEQUENCE [LARGE SCALE GENOMIC DNA]</scope>
    <source>
        <strain evidence="16">DSM 17072</strain>
    </source>
</reference>
<dbReference type="PROSITE" id="PS01348">
    <property type="entry name" value="MRAY_2"/>
    <property type="match status" value="1"/>
</dbReference>
<feature type="transmembrane region" description="Helical" evidence="12">
    <location>
        <begin position="137"/>
        <end position="154"/>
    </location>
</feature>
<evidence type="ECO:0000256" key="2">
    <source>
        <dbReference type="ARBA" id="ARBA00005583"/>
    </source>
</evidence>
<dbReference type="InterPro" id="IPR003524">
    <property type="entry name" value="PNAcMuramoyl-5peptid_Trfase"/>
</dbReference>
<keyword evidence="9 12" id="KW-0472">Membrane</keyword>
<comment type="pathway">
    <text evidence="12">Cell wall biogenesis; peptidoglycan biosynthesis.</text>
</comment>
<evidence type="ECO:0000313" key="15">
    <source>
        <dbReference type="EMBL" id="SDQ45888.1"/>
    </source>
</evidence>
<dbReference type="RefSeq" id="WP_089755278.1">
    <property type="nucleotide sequence ID" value="NZ_FNKL01000002.1"/>
</dbReference>
<keyword evidence="12" id="KW-1003">Cell membrane</keyword>
<dbReference type="EMBL" id="FNKL01000002">
    <property type="protein sequence ID" value="SDQ45888.1"/>
    <property type="molecule type" value="Genomic_DNA"/>
</dbReference>
<dbReference type="HAMAP" id="MF_00038">
    <property type="entry name" value="MraY"/>
    <property type="match status" value="1"/>
</dbReference>
<dbReference type="STRING" id="311333.SAMN05421664_1678"/>
<keyword evidence="10 12" id="KW-0131">Cell cycle</keyword>
<keyword evidence="7 12" id="KW-0573">Peptidoglycan synthesis</keyword>
<keyword evidence="3 12" id="KW-0132">Cell division</keyword>
<feature type="transmembrane region" description="Helical" evidence="12">
    <location>
        <begin position="25"/>
        <end position="44"/>
    </location>
</feature>
<dbReference type="GO" id="GO:0051992">
    <property type="term" value="F:UDP-N-acetylmuramoyl-L-alanyl-D-glutamyl-meso-2,6-diaminopimelyl-D-alanyl-D-alanine:undecaprenyl-phosphate transferase activity"/>
    <property type="evidence" value="ECO:0007669"/>
    <property type="project" value="RHEA"/>
</dbReference>
<dbReference type="CDD" id="cd06852">
    <property type="entry name" value="GT_MraY"/>
    <property type="match status" value="1"/>
</dbReference>
<keyword evidence="12 14" id="KW-0460">Magnesium</keyword>
<dbReference type="PROSITE" id="PS01347">
    <property type="entry name" value="MRAY_1"/>
    <property type="match status" value="1"/>
</dbReference>
<dbReference type="Pfam" id="PF10555">
    <property type="entry name" value="MraY_sig1"/>
    <property type="match status" value="1"/>
</dbReference>
<keyword evidence="6 12" id="KW-0133">Cell shape</keyword>
<keyword evidence="12 14" id="KW-0479">Metal-binding</keyword>
<dbReference type="Pfam" id="PF00953">
    <property type="entry name" value="Glycos_transf_4"/>
    <property type="match status" value="1"/>
</dbReference>
<evidence type="ECO:0000256" key="11">
    <source>
        <dbReference type="ARBA" id="ARBA00023316"/>
    </source>
</evidence>
<comment type="subcellular location">
    <subcellularLocation>
        <location evidence="12">Cell membrane</location>
        <topology evidence="12">Multi-pass membrane protein</topology>
    </subcellularLocation>
    <subcellularLocation>
        <location evidence="1">Membrane</location>
        <topology evidence="1">Multi-pass membrane protein</topology>
    </subcellularLocation>
</comment>
<evidence type="ECO:0000256" key="14">
    <source>
        <dbReference type="PIRSR" id="PIRSR600715-1"/>
    </source>
</evidence>
<dbReference type="AlphaFoldDB" id="A0A1H1B1P6"/>
<evidence type="ECO:0000256" key="6">
    <source>
        <dbReference type="ARBA" id="ARBA00022960"/>
    </source>
</evidence>
<dbReference type="GO" id="GO:0008963">
    <property type="term" value="F:phospho-N-acetylmuramoyl-pentapeptide-transferase activity"/>
    <property type="evidence" value="ECO:0007669"/>
    <property type="project" value="UniProtKB-UniRule"/>
</dbReference>
<evidence type="ECO:0000256" key="7">
    <source>
        <dbReference type="ARBA" id="ARBA00022984"/>
    </source>
</evidence>
<evidence type="ECO:0000256" key="9">
    <source>
        <dbReference type="ARBA" id="ARBA00023136"/>
    </source>
</evidence>
<feature type="binding site" evidence="14">
    <location>
        <position position="310"/>
    </location>
    <ligand>
        <name>Mg(2+)</name>
        <dbReference type="ChEBI" id="CHEBI:18420"/>
    </ligand>
</feature>
<feature type="binding site" evidence="14">
    <location>
        <position position="235"/>
    </location>
    <ligand>
        <name>Mg(2+)</name>
        <dbReference type="ChEBI" id="CHEBI:18420"/>
    </ligand>
</feature>
<feature type="transmembrane region" description="Helical" evidence="12">
    <location>
        <begin position="76"/>
        <end position="93"/>
    </location>
</feature>
<keyword evidence="8 12" id="KW-1133">Transmembrane helix</keyword>
<feature type="transmembrane region" description="Helical" evidence="12">
    <location>
        <begin position="243"/>
        <end position="262"/>
    </location>
</feature>
<organism evidence="15 16">
    <name type="scientific">Chryseobacterium soldanellicola</name>
    <dbReference type="NCBI Taxonomy" id="311333"/>
    <lineage>
        <taxon>Bacteria</taxon>
        <taxon>Pseudomonadati</taxon>
        <taxon>Bacteroidota</taxon>
        <taxon>Flavobacteriia</taxon>
        <taxon>Flavobacteriales</taxon>
        <taxon>Weeksellaceae</taxon>
        <taxon>Chryseobacterium group</taxon>
        <taxon>Chryseobacterium</taxon>
    </lineage>
</organism>
<evidence type="ECO:0000256" key="4">
    <source>
        <dbReference type="ARBA" id="ARBA00022679"/>
    </source>
</evidence>
<sequence>MLYYLYEYLTNHGIHLPGLGMLKYISFRAGMAVLLSLTIALVYGKRIINYLRAKQMGELVRDLGLDGQKQKEGTPTMGGLIIILATLIPVLLFTRITNVYIVLLIVSVIWMGAIGFVDDYLKKVKKNKDGLSGKFKIVGQVGLGLIVGVTMYFHPDITVKRKYADAKVVNRNNVEQNFMPTEKITVSTVPFAKNNEFDYSGMLFWMNDKDAHEWAWIVFIPIVIFIVTAVSNGANITDGIDGLAAGTSTVILLALAFFTYVSGNIIFADYLNIMFLPNMGETTIFVVAMVGAVIGFFWYNTYPAQVFMGDTGSLMLGGVIAVLAIILRKELMIPVLCGIFLIENISVMLQVVVFKYRKRKYGLEYAQNNRLFKMSPLHHHYQKEGFHESKIVNRMIIIGVMLAIVCLITLKMR</sequence>
<evidence type="ECO:0000256" key="10">
    <source>
        <dbReference type="ARBA" id="ARBA00023306"/>
    </source>
</evidence>
<dbReference type="InterPro" id="IPR018480">
    <property type="entry name" value="PNAcMuramoyl-5peptid_Trfase_CS"/>
</dbReference>